<sequence length="716" mass="83349">MEKLNVELENCYGIRELTHTFSFEGSKSNLIYAPNGTMKTSFAKTFLDTSRGISPKDGIFEERITTCRITDETGSEIDPKTIFVIESERSEYSSEKMPLLLANRQLRSKYEKTRKDITTSNAEVRKKLQKISGMRNGIEEEICETFGFSDILECYTTILPIINNDEQPLIDEGKYKSYYNPKIVAFLNDEKSKEQIDEYIKKYNELIESSGFLKKGIFNHTNATDVAKQLKSNKYFEANHKIVLDNSGNPIEVDDPKKFEEILNEEITRILKDKELQKRFEEIDQALTKNAELKAFREFLENKPSILPELKNLAEYRKKIWISYFKQISQEISNLVHLYEEGKKPIAEMIEQAKKENTEWKRVVEIFNSRFSVPYTLSVVNQEDVILQDEVPTIHFEYNDQIDKKRLPRSELVRSLSTGEKRALYILDIIFEVEARKIEGNDCLLVIDDLADSFDYKNKYAIIQYLDDIVKYDNFLAIILSHNFDFFRTIQSRLGIPRNSTYMVLIDNTKVELKPSEFLNPSKFIQKWQRQYHENPKVFVSLIPFVRNLIEYTKGVDDSDFLKLTSLLHYKADTESIRTSDILEIYNKIFNNTFTIQDDKVIDIILNQAEACLPVDESINLETKLILAIAIRLLTEKYIIKKINDQQFVNNITSNQTSTLIKKLKEINPNDENLAVIDGVNLMTPENIHFNSFMYEPLIDISSANLKDLYKDVKAL</sequence>
<proteinExistence type="predicted"/>
<dbReference type="InterPro" id="IPR027417">
    <property type="entry name" value="P-loop_NTPase"/>
</dbReference>
<dbReference type="SUPFAM" id="SSF52540">
    <property type="entry name" value="P-loop containing nucleoside triphosphate hydrolases"/>
    <property type="match status" value="1"/>
</dbReference>
<evidence type="ECO:0000313" key="4">
    <source>
        <dbReference type="Proteomes" id="UP000295404"/>
    </source>
</evidence>
<keyword evidence="3" id="KW-1185">Reference proteome</keyword>
<dbReference type="EMBL" id="OBDR01000001">
    <property type="protein sequence ID" value="SNY00555.1"/>
    <property type="molecule type" value="Genomic_DNA"/>
</dbReference>
<dbReference type="OrthoDB" id="148280at2157"/>
<dbReference type="Proteomes" id="UP000295404">
    <property type="component" value="Unassembled WGS sequence"/>
</dbReference>
<dbReference type="EMBL" id="SMMS01000001">
    <property type="protein sequence ID" value="TCL11189.1"/>
    <property type="molecule type" value="Genomic_DNA"/>
</dbReference>
<name>A0A285ENA0_9EURY</name>
<organism evidence="1 3">
    <name type="scientific">Methanohalophilus euhalobius</name>
    <dbReference type="NCBI Taxonomy" id="51203"/>
    <lineage>
        <taxon>Archaea</taxon>
        <taxon>Methanobacteriati</taxon>
        <taxon>Methanobacteriota</taxon>
        <taxon>Stenosarchaea group</taxon>
        <taxon>Methanomicrobia</taxon>
        <taxon>Methanosarcinales</taxon>
        <taxon>Methanosarcinaceae</taxon>
        <taxon>Methanohalophilus</taxon>
    </lineage>
</organism>
<evidence type="ECO:0000313" key="1">
    <source>
        <dbReference type="EMBL" id="SNY00555.1"/>
    </source>
</evidence>
<evidence type="ECO:0000313" key="3">
    <source>
        <dbReference type="Proteomes" id="UP000217726"/>
    </source>
</evidence>
<gene>
    <name evidence="2" type="ORF">C7960_0302</name>
    <name evidence="1" type="ORF">SAMN06295989_101268</name>
</gene>
<protein>
    <recommendedName>
        <fullName evidence="5">AAA domain-containing protein</fullName>
    </recommendedName>
</protein>
<dbReference type="AlphaFoldDB" id="A0A285ENA0"/>
<reference evidence="3" key="2">
    <citation type="submission" date="2017-09" db="EMBL/GenBank/DDBJ databases">
        <authorList>
            <person name="Varghese N."/>
            <person name="Submissions S."/>
        </authorList>
    </citation>
    <scope>NUCLEOTIDE SEQUENCE [LARGE SCALE GENOMIC DNA]</scope>
    <source>
        <strain evidence="3">WG-1MB</strain>
    </source>
</reference>
<dbReference type="Proteomes" id="UP000217726">
    <property type="component" value="Unassembled WGS sequence"/>
</dbReference>
<dbReference type="RefSeq" id="WP_096711447.1">
    <property type="nucleotide sequence ID" value="NZ_OBDR01000001.1"/>
</dbReference>
<evidence type="ECO:0008006" key="5">
    <source>
        <dbReference type="Google" id="ProtNLM"/>
    </source>
</evidence>
<dbReference type="Gene3D" id="3.40.50.300">
    <property type="entry name" value="P-loop containing nucleotide triphosphate hydrolases"/>
    <property type="match status" value="1"/>
</dbReference>
<reference evidence="1" key="1">
    <citation type="submission" date="2017-09" db="EMBL/GenBank/DDBJ databases">
        <authorList>
            <person name="Ehlers B."/>
            <person name="Leendertz F.H."/>
        </authorList>
    </citation>
    <scope>NUCLEOTIDE SEQUENCE [LARGE SCALE GENOMIC DNA]</scope>
    <source>
        <strain evidence="1">WG-1MB</strain>
    </source>
</reference>
<evidence type="ECO:0000313" key="2">
    <source>
        <dbReference type="EMBL" id="TCL11189.1"/>
    </source>
</evidence>
<reference evidence="2 4" key="3">
    <citation type="submission" date="2019-03" db="EMBL/GenBank/DDBJ databases">
        <title>Subsurface microbial communities from deep shales in Ohio and West Virginia, USA.</title>
        <authorList>
            <person name="Wrighton K."/>
        </authorList>
    </citation>
    <scope>NUCLEOTIDE SEQUENCE [LARGE SCALE GENOMIC DNA]</scope>
    <source>
        <strain evidence="2 4">WG1_MB</strain>
    </source>
</reference>
<accession>A0A285ENA0</accession>